<evidence type="ECO:0000313" key="4">
    <source>
        <dbReference type="Proteomes" id="UP000238392"/>
    </source>
</evidence>
<evidence type="ECO:0000256" key="1">
    <source>
        <dbReference type="ARBA" id="ARBA00006484"/>
    </source>
</evidence>
<dbReference type="Pfam" id="PF00106">
    <property type="entry name" value="adh_short"/>
    <property type="match status" value="1"/>
</dbReference>
<organism evidence="3 4">
    <name type="scientific">Donghicola tyrosinivorans</name>
    <dbReference type="NCBI Taxonomy" id="1652492"/>
    <lineage>
        <taxon>Bacteria</taxon>
        <taxon>Pseudomonadati</taxon>
        <taxon>Pseudomonadota</taxon>
        <taxon>Alphaproteobacteria</taxon>
        <taxon>Rhodobacterales</taxon>
        <taxon>Roseobacteraceae</taxon>
        <taxon>Donghicola</taxon>
    </lineage>
</organism>
<dbReference type="RefSeq" id="WP_106263781.1">
    <property type="nucleotide sequence ID" value="NZ_PVTQ01000004.1"/>
</dbReference>
<comment type="similarity">
    <text evidence="1">Belongs to the short-chain dehydrogenases/reductases (SDR) family.</text>
</comment>
<keyword evidence="2" id="KW-0560">Oxidoreductase</keyword>
<dbReference type="SUPFAM" id="SSF51735">
    <property type="entry name" value="NAD(P)-binding Rossmann-fold domains"/>
    <property type="match status" value="1"/>
</dbReference>
<reference evidence="3 4" key="1">
    <citation type="submission" date="2018-03" db="EMBL/GenBank/DDBJ databases">
        <title>Genomic Encyclopedia of Archaeal and Bacterial Type Strains, Phase II (KMG-II): from individual species to whole genera.</title>
        <authorList>
            <person name="Goeker M."/>
        </authorList>
    </citation>
    <scope>NUCLEOTIDE SEQUENCE [LARGE SCALE GENOMIC DNA]</scope>
    <source>
        <strain evidence="3 4">DSM 100212</strain>
    </source>
</reference>
<dbReference type="OrthoDB" id="9790785at2"/>
<dbReference type="GO" id="GO:0050664">
    <property type="term" value="F:oxidoreductase activity, acting on NAD(P)H, oxygen as acceptor"/>
    <property type="evidence" value="ECO:0007669"/>
    <property type="project" value="TreeGrafter"/>
</dbReference>
<dbReference type="InterPro" id="IPR002347">
    <property type="entry name" value="SDR_fam"/>
</dbReference>
<dbReference type="PANTHER" id="PTHR43008">
    <property type="entry name" value="BENZIL REDUCTASE"/>
    <property type="match status" value="1"/>
</dbReference>
<keyword evidence="4" id="KW-1185">Reference proteome</keyword>
<accession>A0A2T0WX80</accession>
<dbReference type="PRINTS" id="PR00081">
    <property type="entry name" value="GDHRDH"/>
</dbReference>
<dbReference type="PANTHER" id="PTHR43008:SF4">
    <property type="entry name" value="CHAIN DEHYDROGENASE, PUTATIVE (AFU_ORTHOLOGUE AFUA_4G08710)-RELATED"/>
    <property type="match status" value="1"/>
</dbReference>
<dbReference type="Proteomes" id="UP000238392">
    <property type="component" value="Unassembled WGS sequence"/>
</dbReference>
<dbReference type="CDD" id="cd05233">
    <property type="entry name" value="SDR_c"/>
    <property type="match status" value="1"/>
</dbReference>
<gene>
    <name evidence="3" type="ORF">CLV74_104288</name>
</gene>
<comment type="caution">
    <text evidence="3">The sequence shown here is derived from an EMBL/GenBank/DDBJ whole genome shotgun (WGS) entry which is preliminary data.</text>
</comment>
<dbReference type="InterPro" id="IPR036291">
    <property type="entry name" value="NAD(P)-bd_dom_sf"/>
</dbReference>
<name>A0A2T0WX80_9RHOB</name>
<protein>
    <submittedName>
        <fullName evidence="3">NADP-dependent 3-hydroxy acid dehydrogenase YdfG</fullName>
    </submittedName>
</protein>
<dbReference type="Gene3D" id="3.40.50.720">
    <property type="entry name" value="NAD(P)-binding Rossmann-like Domain"/>
    <property type="match status" value="1"/>
</dbReference>
<proteinExistence type="inferred from homology"/>
<evidence type="ECO:0000313" key="3">
    <source>
        <dbReference type="EMBL" id="PRY91267.1"/>
    </source>
</evidence>
<evidence type="ECO:0000256" key="2">
    <source>
        <dbReference type="ARBA" id="ARBA00023002"/>
    </source>
</evidence>
<dbReference type="EMBL" id="PVTQ01000004">
    <property type="protein sequence ID" value="PRY91267.1"/>
    <property type="molecule type" value="Genomic_DNA"/>
</dbReference>
<sequence length="216" mass="23323">MEQTDTQKLALVTGASRGLGAAMAELLSQNYHVVAVARTTGALEELDDRIKAKGGQATLAPMDVSNRDAMAQLCRSIYDRWGKIDLWVHAAIHAAPLTPAAHINAKDWDKSMSINATSMGILIPYIAPLLGEHGTAVFFDDPKAGKMLYGSYGASKAAQIALARSWQAESTGPRVEILQPADMPTASRARFFPGQDREAMAKPMDEAQRLLNQLFG</sequence>
<dbReference type="AlphaFoldDB" id="A0A2T0WX80"/>